<dbReference type="GO" id="GO:0004553">
    <property type="term" value="F:hydrolase activity, hydrolyzing O-glycosyl compounds"/>
    <property type="evidence" value="ECO:0007669"/>
    <property type="project" value="InterPro"/>
</dbReference>
<name>A0A5C5WTM9_9BACT</name>
<dbReference type="InterPro" id="IPR000757">
    <property type="entry name" value="Beta-glucanase-like"/>
</dbReference>
<dbReference type="InterPro" id="IPR013320">
    <property type="entry name" value="ConA-like_dom_sf"/>
</dbReference>
<feature type="region of interest" description="Disordered" evidence="2">
    <location>
        <begin position="508"/>
        <end position="542"/>
    </location>
</feature>
<evidence type="ECO:0000259" key="3">
    <source>
        <dbReference type="PROSITE" id="PS51762"/>
    </source>
</evidence>
<dbReference type="PROSITE" id="PS51762">
    <property type="entry name" value="GH16_2"/>
    <property type="match status" value="1"/>
</dbReference>
<protein>
    <submittedName>
        <fullName evidence="4">Beta-porphyranase A</fullName>
        <ecNumber evidence="4">3.2.1.178</ecNumber>
    </submittedName>
</protein>
<evidence type="ECO:0000313" key="4">
    <source>
        <dbReference type="EMBL" id="TWT54027.1"/>
    </source>
</evidence>
<comment type="caution">
    <text evidence="4">The sequence shown here is derived from an EMBL/GenBank/DDBJ whole genome shotgun (WGS) entry which is preliminary data.</text>
</comment>
<dbReference type="RefSeq" id="WP_146514142.1">
    <property type="nucleotide sequence ID" value="NZ_SJPI01000001.1"/>
</dbReference>
<evidence type="ECO:0000256" key="2">
    <source>
        <dbReference type="SAM" id="MobiDB-lite"/>
    </source>
</evidence>
<sequence length="542" mass="60980">MLAKDRSDFPWFVPRSFVLALPLALSAISVLAEESNFPKQDLVLWLDAADTSTLKIDADQVLQWDDKSGHDHHAVASTQNRPLLISGDGPMVRFTPGDTPTPLHTPVLFPETSPVTVFVVSQRGEEQADRGDWQRLLSAREPDNKDHLGNGIAMTLTPRGKGHGFPAAIYSSFKDSVASLPMTLGTTAPGQPGGGLKADVAEILIYNRAFSDPSEFEAVQDYLAQKWNVDAARDAGGWTREGDTPPSLTHTTTDAPLFDQANATGWQPYPAMTDEFDGDSLDQEKWWDHYPSWHGRAPARFLPENIKVADGMLQLTLRKDDSLPREKLHADNDADYYGYSAAAVVSKTALTYGCFEVRIRPAHATCTSSWWFNGGATNEDGVERRTELDVFELPAGAKGFEKKFGMNMHIFKEPETSEHWSNWGNWYAPFAWSEDFHTVNFVWSPNWIRYYVDGHCVRTTRNVAWHVPLQMIFDMEIMSWLPFPDDSEFPAHYKIDYVRAWTHPDWKGDPQWTPKPDPSKPSNITEAVRKLTAQRQADQSPQ</sequence>
<keyword evidence="4" id="KW-0326">Glycosidase</keyword>
<proteinExistence type="inferred from homology"/>
<dbReference type="OrthoDB" id="9809583at2"/>
<dbReference type="Pfam" id="PF00722">
    <property type="entry name" value="Glyco_hydro_16"/>
    <property type="match status" value="1"/>
</dbReference>
<evidence type="ECO:0000313" key="5">
    <source>
        <dbReference type="Proteomes" id="UP000316598"/>
    </source>
</evidence>
<feature type="domain" description="GH16" evidence="3">
    <location>
        <begin position="262"/>
        <end position="506"/>
    </location>
</feature>
<organism evidence="4 5">
    <name type="scientific">Rubripirellula amarantea</name>
    <dbReference type="NCBI Taxonomy" id="2527999"/>
    <lineage>
        <taxon>Bacteria</taxon>
        <taxon>Pseudomonadati</taxon>
        <taxon>Planctomycetota</taxon>
        <taxon>Planctomycetia</taxon>
        <taxon>Pirellulales</taxon>
        <taxon>Pirellulaceae</taxon>
        <taxon>Rubripirellula</taxon>
    </lineage>
</organism>
<keyword evidence="5" id="KW-1185">Reference proteome</keyword>
<dbReference type="AlphaFoldDB" id="A0A5C5WTM9"/>
<dbReference type="EC" id="3.2.1.178" evidence="4"/>
<accession>A0A5C5WTM9</accession>
<dbReference type="SUPFAM" id="SSF49899">
    <property type="entry name" value="Concanavalin A-like lectins/glucanases"/>
    <property type="match status" value="1"/>
</dbReference>
<dbReference type="Gene3D" id="2.60.120.200">
    <property type="match status" value="1"/>
</dbReference>
<keyword evidence="4" id="KW-0378">Hydrolase</keyword>
<comment type="similarity">
    <text evidence="1">Belongs to the glycosyl hydrolase 16 family.</text>
</comment>
<feature type="compositionally biased region" description="Polar residues" evidence="2">
    <location>
        <begin position="533"/>
        <end position="542"/>
    </location>
</feature>
<dbReference type="GO" id="GO:0005975">
    <property type="term" value="P:carbohydrate metabolic process"/>
    <property type="evidence" value="ECO:0007669"/>
    <property type="project" value="InterPro"/>
</dbReference>
<reference evidence="4 5" key="1">
    <citation type="submission" date="2019-02" db="EMBL/GenBank/DDBJ databases">
        <title>Deep-cultivation of Planctomycetes and their phenomic and genomic characterization uncovers novel biology.</title>
        <authorList>
            <person name="Wiegand S."/>
            <person name="Jogler M."/>
            <person name="Boedeker C."/>
            <person name="Pinto D."/>
            <person name="Vollmers J."/>
            <person name="Rivas-Marin E."/>
            <person name="Kohn T."/>
            <person name="Peeters S.H."/>
            <person name="Heuer A."/>
            <person name="Rast P."/>
            <person name="Oberbeckmann S."/>
            <person name="Bunk B."/>
            <person name="Jeske O."/>
            <person name="Meyerdierks A."/>
            <person name="Storesund J.E."/>
            <person name="Kallscheuer N."/>
            <person name="Luecker S."/>
            <person name="Lage O.M."/>
            <person name="Pohl T."/>
            <person name="Merkel B.J."/>
            <person name="Hornburger P."/>
            <person name="Mueller R.-W."/>
            <person name="Bruemmer F."/>
            <person name="Labrenz M."/>
            <person name="Spormann A.M."/>
            <person name="Op Den Camp H."/>
            <person name="Overmann J."/>
            <person name="Amann R."/>
            <person name="Jetten M.S.M."/>
            <person name="Mascher T."/>
            <person name="Medema M.H."/>
            <person name="Devos D.P."/>
            <person name="Kaster A.-K."/>
            <person name="Ovreas L."/>
            <person name="Rohde M."/>
            <person name="Galperin M.Y."/>
            <person name="Jogler C."/>
        </authorList>
    </citation>
    <scope>NUCLEOTIDE SEQUENCE [LARGE SCALE GENOMIC DNA]</scope>
    <source>
        <strain evidence="4 5">Pla22</strain>
    </source>
</reference>
<gene>
    <name evidence="4" type="primary">porA_1</name>
    <name evidence="4" type="ORF">Pla22_16620</name>
</gene>
<dbReference type="Proteomes" id="UP000316598">
    <property type="component" value="Unassembled WGS sequence"/>
</dbReference>
<evidence type="ECO:0000256" key="1">
    <source>
        <dbReference type="ARBA" id="ARBA00006865"/>
    </source>
</evidence>
<dbReference type="EMBL" id="SJPI01000001">
    <property type="protein sequence ID" value="TWT54027.1"/>
    <property type="molecule type" value="Genomic_DNA"/>
</dbReference>